<protein>
    <recommendedName>
        <fullName evidence="7">Ig-like domain-containing protein</fullName>
    </recommendedName>
</protein>
<evidence type="ECO:0000313" key="5">
    <source>
        <dbReference type="EMBL" id="GGA79649.1"/>
    </source>
</evidence>
<evidence type="ECO:0000256" key="1">
    <source>
        <dbReference type="SAM" id="MobiDB-lite"/>
    </source>
</evidence>
<feature type="domain" description="Bacterial repeat" evidence="4">
    <location>
        <begin position="244"/>
        <end position="301"/>
    </location>
</feature>
<dbReference type="RefSeq" id="WP_188384887.1">
    <property type="nucleotide sequence ID" value="NZ_BMEY01000011.1"/>
</dbReference>
<dbReference type="Pfam" id="PF18998">
    <property type="entry name" value="Flg_new_2"/>
    <property type="match status" value="2"/>
</dbReference>
<reference evidence="5" key="2">
    <citation type="submission" date="2020-09" db="EMBL/GenBank/DDBJ databases">
        <authorList>
            <person name="Sun Q."/>
            <person name="Zhou Y."/>
        </authorList>
    </citation>
    <scope>NUCLEOTIDE SEQUENCE</scope>
    <source>
        <strain evidence="5">CGMCC 1.12408</strain>
    </source>
</reference>
<evidence type="ECO:0000313" key="6">
    <source>
        <dbReference type="Proteomes" id="UP000613512"/>
    </source>
</evidence>
<dbReference type="InterPro" id="IPR022038">
    <property type="entry name" value="Ig-like_bact"/>
</dbReference>
<keyword evidence="2" id="KW-0472">Membrane</keyword>
<feature type="domain" description="Bacterial repeat" evidence="4">
    <location>
        <begin position="334"/>
        <end position="414"/>
    </location>
</feature>
<accession>A0A916S359</accession>
<feature type="transmembrane region" description="Helical" evidence="2">
    <location>
        <begin position="2408"/>
        <end position="2429"/>
    </location>
</feature>
<keyword evidence="2" id="KW-1133">Transmembrane helix</keyword>
<organism evidence="5 6">
    <name type="scientific">Ornithinibacillus halotolerans</name>
    <dbReference type="NCBI Taxonomy" id="1274357"/>
    <lineage>
        <taxon>Bacteria</taxon>
        <taxon>Bacillati</taxon>
        <taxon>Bacillota</taxon>
        <taxon>Bacilli</taxon>
        <taxon>Bacillales</taxon>
        <taxon>Bacillaceae</taxon>
        <taxon>Ornithinibacillus</taxon>
    </lineage>
</organism>
<gene>
    <name evidence="5" type="ORF">GCM10008025_23810</name>
</gene>
<sequence length="2446" mass="273257">MIEKNKVRVNRAVAIVLAFVMLTYQMQFGLPIVIAQGEEETDEFTLQIVNDGTAVEGMTVKGNLDENPIGEPRQTDVNGEVVFPEITQEVLQGNNVITFTVEIETEEEIVEQSFTLDRSQGISTTYKYDVSTEEGGFVDPVTDPGEEEPEPEPEPEPVYYQVSVISSETSSGTGTIKLNGNVYENPVDVLEDETVTIDVTAGENTKINSIKINGANQDVTGNEYSGEITITNDTVIEVEFLKYYTITFSSNGNGKITDEDGNEVSGEEGSITVEHNESTSFTATPNTGYHIAEIKVDENKLDLSELSRGDSYTHQLEQVQKDIHVEITFAKNTYKITVDPTEHGEVQVSKTEVEHGGPVLITLTPDEAYELKSLIVGENEIPLENIEVHDEGHYTYQVLLITSDIRIRAEFQEIPSNSEPEPWESFVSINTEDRLLDLSTDAKNVYVFGKDTTVTLTPVDPYTRIWHYGWEKKRNVYGNTDFDYLILRGPKLNSGVVAHLDKDLHIIFDTKAPEMKNVQLQGENEYERDGKKWYSGGVTVTGDIDNPNQNYKGTSYATDIEAVYYVKGKFNSPIAKAQTATRDGNTFSFPVPDEHYEGEYTVWAVDEAGNYNLQYVEVNVDQTNPSLIDGQAVKFEKVNDGGLNGFINFLTFGTFAKEAIKATVEVEDTGSGIKSIELIPNGDKSPTIEEGEIKKKGKKAEQTFTIKTSSYNGSFSVKVTDNTNHTETYLVTIDNSNIKANNSGVIMIEEVRPEGTITLSQSPTYVEKDTGKKYFHQDVDYNISVGDVDSGLFEVVVNVNDREEIKQSFKDNAEKTTDAFYTLNTSDLSSDDGEYDVEVVVTDNAGNISTMNEIVYVDKMSPVINGILLETADDGTPIDTEEALEQFVELTEYGYYFKEQLRVTVVAADEQGDNDSISGVKSMVIYLKDHADNKYYAVDQDGKLAEIEESEIDQITPIVTDGEFQFLTPESFKGQIIAKAIDNVENIGEFESIRGTIIESPSQHELEEHIELVRDSEPTGVDINGKDLYNGDVEVELTVTDTYSGIKSIEWYVEAPFSTEHNENGSLTINNDGSYRKNSDTRGWEKTVTDHNLVTEMKKTFTVKHNSNDIVIYVKMTDRAGNESIEELTFSIDKTKPVIDIEFDNYDSDEENGHIYPEARVATITITERNFNPEDVLVEITNAYGGEVPAVSEWVTNLPEEGVNPDETTHVATINFEKDGDYTFSISYTDNAGNEAPPVDPDQFIIDGTAPEVIVEYDNNDAANGYYYKEVRIATIEVREINFDENRFRIIDTIPAKKNFPALSEWVEVEPGIHQATIAFTEDDYYEYDIEVSDKAGNELEDGAFELQQFYIDKTAAYLKDGDDDNEYAITFEQKNDGFFAKLMNRVTFGTFFNKKVEITVDAKDDTSGIESIEFVSSGGEVNERVEFPVDEANLTASAEYTLDVDSFDDSFQVTLKDLAHNEATYDVTHENSNIVSETNHNIVVEKEKPELEINVKHDDDVSSYKNWYNGDVTFEIHATDMQSGVATVKNEVNDHTDNYDYTELAEMTTNKVYNINTKDVDINSDGSYDVSVEVYDNAGNKETITHEIFIDETEPEITNFEFALSGKGFKPVDEADKLSSSIELKEYGYYFKERMQVRVSAEDPKVVNQFKSDLKSITVYLQDYENGKYYAVLKDGSVKEIKKSNIGTITPIETKDHVVFTVPRSFKGQIFAQATDFVENTSDFYTPDGTIVESPQQHAKETHIEFDRLEAPFKDNNGMDLYPSNVNVDLTVTDTYSGISEIEWSVVSPYDTDNNQRGSLKLNNDRTYAEGSQTQGWKQTKTDKNLVTEMKKTITVTNDSNDIVVKVKMTDRSGNTSEEEITFSIDKTAPTINVVYDNNSPDPENADYYNADRTATITITERNFDPKDVEHLITNTDGTIPTLNGWTSQINRNNPDLSTHTATISYTADGDYTFDIAFKDMAQNKAAPYDQDSFTIDKTKPVIQVSYDNNNPVNGNYFNTTRTATISVTEHNFDPSRIVIDGSATDGGNAVDFPAISGWSSNGDVHTATISYQRDALYSFDIDYTDMAGNVADDFEAQEFYVDLTEPELSITGVEDMSANNGKVAPVITYSDTNFDANGVTIELEAANRGSVELEGSFSNITNGQEFTFDNFKKLKEYDDLYTLTATVVDLAGNEISEEIRFSVNRFGSVYVFDESLEEIVDKFIQEERDIIITETNVDSLIDGSITIKMTHNGSPSDLVEGEDYTVTETSGEGSWSQYTYTIHKELFAGDGRYTIAIYSEDKAGNINENIDEAKQAEISFGIDKTSPVIVPIDIEEGKQYAVDVKTATVSVKDNLVLADVKIQVNDEEVEYTVEGDNYIFDINNSNSTQDITITATDAAGNEMTTDVKEVLVTTNLLVRWYNNKPVFIGSLGGIGVLALATAAYFVYRRKDKVTEEDILEDKVG</sequence>
<dbReference type="Proteomes" id="UP000613512">
    <property type="component" value="Unassembled WGS sequence"/>
</dbReference>
<feature type="compositionally biased region" description="Acidic residues" evidence="1">
    <location>
        <begin position="144"/>
        <end position="155"/>
    </location>
</feature>
<dbReference type="Pfam" id="PF12245">
    <property type="entry name" value="Big_3_2"/>
    <property type="match status" value="2"/>
</dbReference>
<keyword evidence="2" id="KW-0812">Transmembrane</keyword>
<keyword evidence="6" id="KW-1185">Reference proteome</keyword>
<evidence type="ECO:0000259" key="3">
    <source>
        <dbReference type="Pfam" id="PF12245"/>
    </source>
</evidence>
<dbReference type="InterPro" id="IPR044060">
    <property type="entry name" value="Bacterial_rp_domain"/>
</dbReference>
<dbReference type="EMBL" id="BMEY01000011">
    <property type="protein sequence ID" value="GGA79649.1"/>
    <property type="molecule type" value="Genomic_DNA"/>
</dbReference>
<feature type="domain" description="Ig-like" evidence="3">
    <location>
        <begin position="1521"/>
        <end position="1592"/>
    </location>
</feature>
<feature type="domain" description="Ig-like" evidence="3">
    <location>
        <begin position="823"/>
        <end position="854"/>
    </location>
</feature>
<proteinExistence type="predicted"/>
<evidence type="ECO:0008006" key="7">
    <source>
        <dbReference type="Google" id="ProtNLM"/>
    </source>
</evidence>
<comment type="caution">
    <text evidence="5">The sequence shown here is derived from an EMBL/GenBank/DDBJ whole genome shotgun (WGS) entry which is preliminary data.</text>
</comment>
<evidence type="ECO:0000259" key="4">
    <source>
        <dbReference type="Pfam" id="PF18998"/>
    </source>
</evidence>
<feature type="region of interest" description="Disordered" evidence="1">
    <location>
        <begin position="134"/>
        <end position="156"/>
    </location>
</feature>
<reference evidence="5" key="1">
    <citation type="journal article" date="2014" name="Int. J. Syst. Evol. Microbiol.">
        <title>Complete genome sequence of Corynebacterium casei LMG S-19264T (=DSM 44701T), isolated from a smear-ripened cheese.</title>
        <authorList>
            <consortium name="US DOE Joint Genome Institute (JGI-PGF)"/>
            <person name="Walter F."/>
            <person name="Albersmeier A."/>
            <person name="Kalinowski J."/>
            <person name="Ruckert C."/>
        </authorList>
    </citation>
    <scope>NUCLEOTIDE SEQUENCE</scope>
    <source>
        <strain evidence="5">CGMCC 1.12408</strain>
    </source>
</reference>
<evidence type="ECO:0000256" key="2">
    <source>
        <dbReference type="SAM" id="Phobius"/>
    </source>
</evidence>
<name>A0A916S359_9BACI</name>